<dbReference type="InterPro" id="IPR000792">
    <property type="entry name" value="Tscrpt_reg_LuxR_C"/>
</dbReference>
<dbReference type="AlphaFoldDB" id="A0A4R8CMA9"/>
<dbReference type="PROSITE" id="PS00622">
    <property type="entry name" value="HTH_LUXR_1"/>
    <property type="match status" value="1"/>
</dbReference>
<comment type="caution">
    <text evidence="4">The sequence shown here is derived from an EMBL/GenBank/DDBJ whole genome shotgun (WGS) entry which is preliminary data.</text>
</comment>
<dbReference type="PANTHER" id="PTHR16305:SF35">
    <property type="entry name" value="TRANSCRIPTIONAL ACTIVATOR DOMAIN"/>
    <property type="match status" value="1"/>
</dbReference>
<protein>
    <submittedName>
        <fullName evidence="4">Regulatory LuxR family protein</fullName>
    </submittedName>
</protein>
<dbReference type="SUPFAM" id="SSF52540">
    <property type="entry name" value="P-loop containing nucleoside triphosphate hydrolases"/>
    <property type="match status" value="1"/>
</dbReference>
<evidence type="ECO:0000256" key="2">
    <source>
        <dbReference type="ARBA" id="ARBA00022840"/>
    </source>
</evidence>
<dbReference type="CDD" id="cd06170">
    <property type="entry name" value="LuxR_C_like"/>
    <property type="match status" value="1"/>
</dbReference>
<reference evidence="4 5" key="1">
    <citation type="submission" date="2019-03" db="EMBL/GenBank/DDBJ databases">
        <title>Genomic Encyclopedia of Type Strains, Phase III (KMG-III): the genomes of soil and plant-associated and newly described type strains.</title>
        <authorList>
            <person name="Whitman W."/>
        </authorList>
    </citation>
    <scope>NUCLEOTIDE SEQUENCE [LARGE SCALE GENOMIC DNA]</scope>
    <source>
        <strain evidence="4 5">VKM Ac-2573</strain>
    </source>
</reference>
<dbReference type="EMBL" id="SODP01000001">
    <property type="protein sequence ID" value="TDW77212.1"/>
    <property type="molecule type" value="Genomic_DNA"/>
</dbReference>
<dbReference type="Proteomes" id="UP000295146">
    <property type="component" value="Unassembled WGS sequence"/>
</dbReference>
<dbReference type="GO" id="GO:0005524">
    <property type="term" value="F:ATP binding"/>
    <property type="evidence" value="ECO:0007669"/>
    <property type="project" value="UniProtKB-KW"/>
</dbReference>
<dbReference type="GO" id="GO:0006355">
    <property type="term" value="P:regulation of DNA-templated transcription"/>
    <property type="evidence" value="ECO:0007669"/>
    <property type="project" value="InterPro"/>
</dbReference>
<dbReference type="PROSITE" id="PS50043">
    <property type="entry name" value="HTH_LUXR_2"/>
    <property type="match status" value="1"/>
</dbReference>
<dbReference type="InterPro" id="IPR041664">
    <property type="entry name" value="AAA_16"/>
</dbReference>
<dbReference type="PANTHER" id="PTHR16305">
    <property type="entry name" value="TESTICULAR SOLUBLE ADENYLYL CYCLASE"/>
    <property type="match status" value="1"/>
</dbReference>
<dbReference type="SUPFAM" id="SSF46894">
    <property type="entry name" value="C-terminal effector domain of the bipartite response regulators"/>
    <property type="match status" value="1"/>
</dbReference>
<evidence type="ECO:0000259" key="3">
    <source>
        <dbReference type="PROSITE" id="PS50043"/>
    </source>
</evidence>
<gene>
    <name evidence="4" type="ORF">EV653_2377</name>
</gene>
<dbReference type="GO" id="GO:0003677">
    <property type="term" value="F:DNA binding"/>
    <property type="evidence" value="ECO:0007669"/>
    <property type="project" value="InterPro"/>
</dbReference>
<keyword evidence="2" id="KW-0067">ATP-binding</keyword>
<sequence length="932" mass="100359">MVSSRDLIARCVLAGKTVAVPILRGRESECRQLQRLVGAVRHGDSRALVISGEAGIGKSALLAYLEAEASGCSVVRVAGVQAEMELAYAGLHQLCSPLLDRLDRIPVPQRDALRTAFGLGAGPAPDRFLVGLALLSLLAAAAAERPLVCVVDDAQWLDRTSSETLAFVGRRLLAESIALVFALRDSADVQSFAGLPQLVVGGLPPDDAKDLLAAAIPGPLDEAVRDRIVAETRGNPLALLELPRGLSYAELAGGFRLPESQDLSDRIESSFQRRLDVLPSDTRRLLLLAAVDPTGDPALLYRAASGLGIKVDQHDLTGFGGLLQWGTRVIFSHPLARSAVFRAAAPEQRREAYRALAEATDPVRDVDRRIWHLAQATQEPDEGLAAELECSAQRAQARGGVAAAAAFLERATQLTPDRTQQVRRALAAARFELQVGAPDSTYRMLSIAEEGDPDDLQRAHIDLLRAEAVFASSRGHEAPRLLLNAAHRLESLDAKLARDTYLDALSAAMFAGRLAVRTGVGVSEVAQAARRSPRPHEPDHADLLFDALATRFTDGYAAAVPLSKRALRAFRSTDLTLEEGLRWSWLADAIAADLWDDESWDVLGGRHVRLAREAGALGELVLALNSRIVLELFAGHSATAVALTDEASVVTETIGAASVPYGALWLAAWQGREEDACELIGTRSAEAAARGEGIGLTVAQAARAVLLNGLQQFDGAMAEARLAGESPQELAASNWGLTELIEAAVRTGHDEVAADAFARLSQMTSASGTEWALGLEARSRALISDDDSAEPLYREAIDRLGHTRVRAELARAGLLYGEWLRRQGRRQEAREQLRAAYEMFTEMGAGAFAERTRHELTAIGEKLRRRVVPTAGQLTAREAQVARLARDGLSNPEIGARLFLSPRTVEYHLSNVFAKLGITSRHELDRLPSGVR</sequence>
<dbReference type="InterPro" id="IPR036388">
    <property type="entry name" value="WH-like_DNA-bd_sf"/>
</dbReference>
<dbReference type="InterPro" id="IPR027417">
    <property type="entry name" value="P-loop_NTPase"/>
</dbReference>
<evidence type="ECO:0000313" key="5">
    <source>
        <dbReference type="Proteomes" id="UP000295146"/>
    </source>
</evidence>
<name>A0A4R8CMA9_9ACTN</name>
<evidence type="ECO:0000313" key="4">
    <source>
        <dbReference type="EMBL" id="TDW77212.1"/>
    </source>
</evidence>
<dbReference type="PRINTS" id="PR00038">
    <property type="entry name" value="HTHLUXR"/>
</dbReference>
<keyword evidence="5" id="KW-1185">Reference proteome</keyword>
<dbReference type="Gene3D" id="3.40.50.300">
    <property type="entry name" value="P-loop containing nucleotide triphosphate hydrolases"/>
    <property type="match status" value="1"/>
</dbReference>
<accession>A0A4R8CMA9</accession>
<keyword evidence="1" id="KW-0547">Nucleotide-binding</keyword>
<feature type="domain" description="HTH luxR-type" evidence="3">
    <location>
        <begin position="867"/>
        <end position="932"/>
    </location>
</feature>
<dbReference type="GO" id="GO:0005737">
    <property type="term" value="C:cytoplasm"/>
    <property type="evidence" value="ECO:0007669"/>
    <property type="project" value="TreeGrafter"/>
</dbReference>
<dbReference type="Pfam" id="PF13191">
    <property type="entry name" value="AAA_16"/>
    <property type="match status" value="1"/>
</dbReference>
<dbReference type="GO" id="GO:0004016">
    <property type="term" value="F:adenylate cyclase activity"/>
    <property type="evidence" value="ECO:0007669"/>
    <property type="project" value="TreeGrafter"/>
</dbReference>
<organism evidence="4 5">
    <name type="scientific">Kribbella pratensis</name>
    <dbReference type="NCBI Taxonomy" id="2512112"/>
    <lineage>
        <taxon>Bacteria</taxon>
        <taxon>Bacillati</taxon>
        <taxon>Actinomycetota</taxon>
        <taxon>Actinomycetes</taxon>
        <taxon>Propionibacteriales</taxon>
        <taxon>Kribbellaceae</taxon>
        <taxon>Kribbella</taxon>
    </lineage>
</organism>
<dbReference type="Gene3D" id="1.10.10.10">
    <property type="entry name" value="Winged helix-like DNA-binding domain superfamily/Winged helix DNA-binding domain"/>
    <property type="match status" value="1"/>
</dbReference>
<dbReference type="InterPro" id="IPR016032">
    <property type="entry name" value="Sig_transdc_resp-reg_C-effctor"/>
</dbReference>
<proteinExistence type="predicted"/>
<evidence type="ECO:0000256" key="1">
    <source>
        <dbReference type="ARBA" id="ARBA00022741"/>
    </source>
</evidence>
<dbReference type="SMART" id="SM00421">
    <property type="entry name" value="HTH_LUXR"/>
    <property type="match status" value="1"/>
</dbReference>
<dbReference type="Pfam" id="PF00196">
    <property type="entry name" value="GerE"/>
    <property type="match status" value="1"/>
</dbReference>